<sequence length="69" mass="8019">MYSKEQIETRLKLGHGLSPIELGQLTKHLFNRIEELEKKYEELSKNRQGFDCCAGETIQPTTIRPKSKQ</sequence>
<gene>
    <name evidence="2" type="ORF">UFOVP1192_67</name>
</gene>
<organism evidence="2">
    <name type="scientific">uncultured Caudovirales phage</name>
    <dbReference type="NCBI Taxonomy" id="2100421"/>
    <lineage>
        <taxon>Viruses</taxon>
        <taxon>Duplodnaviria</taxon>
        <taxon>Heunggongvirae</taxon>
        <taxon>Uroviricota</taxon>
        <taxon>Caudoviricetes</taxon>
        <taxon>Peduoviridae</taxon>
        <taxon>Maltschvirus</taxon>
        <taxon>Maltschvirus maltsch</taxon>
    </lineage>
</organism>
<feature type="coiled-coil region" evidence="1">
    <location>
        <begin position="26"/>
        <end position="53"/>
    </location>
</feature>
<evidence type="ECO:0000313" key="2">
    <source>
        <dbReference type="EMBL" id="CAB4190506.1"/>
    </source>
</evidence>
<reference evidence="2" key="1">
    <citation type="submission" date="2020-05" db="EMBL/GenBank/DDBJ databases">
        <authorList>
            <person name="Chiriac C."/>
            <person name="Salcher M."/>
            <person name="Ghai R."/>
            <person name="Kavagutti S V."/>
        </authorList>
    </citation>
    <scope>NUCLEOTIDE SEQUENCE</scope>
</reference>
<proteinExistence type="predicted"/>
<name>A0A6J5R7C7_9CAUD</name>
<accession>A0A6J5R7C7</accession>
<evidence type="ECO:0000256" key="1">
    <source>
        <dbReference type="SAM" id="Coils"/>
    </source>
</evidence>
<dbReference type="EMBL" id="LR797151">
    <property type="protein sequence ID" value="CAB4190506.1"/>
    <property type="molecule type" value="Genomic_DNA"/>
</dbReference>
<protein>
    <submittedName>
        <fullName evidence="2">Uncharacterized protein</fullName>
    </submittedName>
</protein>
<keyword evidence="1" id="KW-0175">Coiled coil</keyword>